<evidence type="ECO:0000313" key="2">
    <source>
        <dbReference type="EMBL" id="KAE8235592.1"/>
    </source>
</evidence>
<dbReference type="Proteomes" id="UP000077684">
    <property type="component" value="Unassembled WGS sequence"/>
</dbReference>
<reference evidence="2" key="2">
    <citation type="journal article" date="2019" name="IMA Fungus">
        <title>Genome sequencing and comparison of five Tilletia species to identify candidate genes for the detection of regulated species infecting wheat.</title>
        <authorList>
            <person name="Nguyen H.D.T."/>
            <person name="Sultana T."/>
            <person name="Kesanakurti P."/>
            <person name="Hambleton S."/>
        </authorList>
    </citation>
    <scope>NUCLEOTIDE SEQUENCE</scope>
    <source>
        <strain evidence="2">DAOMC 236426</strain>
    </source>
</reference>
<protein>
    <recommendedName>
        <fullName evidence="1">Reverse transcriptase Ty1/copia-type domain-containing protein</fullName>
    </recommendedName>
</protein>
<dbReference type="Pfam" id="PF07727">
    <property type="entry name" value="RVT_2"/>
    <property type="match status" value="1"/>
</dbReference>
<evidence type="ECO:0000259" key="1">
    <source>
        <dbReference type="Pfam" id="PF07727"/>
    </source>
</evidence>
<dbReference type="AlphaFoldDB" id="A0A8X7MHL4"/>
<dbReference type="InterPro" id="IPR013103">
    <property type="entry name" value="RVT_2"/>
</dbReference>
<dbReference type="EMBL" id="LWDE02003412">
    <property type="protein sequence ID" value="KAE8235592.1"/>
    <property type="molecule type" value="Genomic_DNA"/>
</dbReference>
<accession>A0A8X7MHL4</accession>
<organism evidence="2 3">
    <name type="scientific">Tilletia controversa</name>
    <name type="common">dwarf bunt fungus</name>
    <dbReference type="NCBI Taxonomy" id="13291"/>
    <lineage>
        <taxon>Eukaryota</taxon>
        <taxon>Fungi</taxon>
        <taxon>Dikarya</taxon>
        <taxon>Basidiomycota</taxon>
        <taxon>Ustilaginomycotina</taxon>
        <taxon>Exobasidiomycetes</taxon>
        <taxon>Tilletiales</taxon>
        <taxon>Tilletiaceae</taxon>
        <taxon>Tilletia</taxon>
    </lineage>
</organism>
<proteinExistence type="predicted"/>
<sequence length="92" mass="10182">MGKALRHKARLVAMGNTQRAGIDYGETFSPVARMASLRILLVLAAKFGWIVEQSDVVTAYLNGVLHDTVYMEQPPGFEDGTSDVLLLRRALY</sequence>
<feature type="domain" description="Reverse transcriptase Ty1/copia-type" evidence="1">
    <location>
        <begin position="4"/>
        <end position="92"/>
    </location>
</feature>
<reference evidence="2" key="1">
    <citation type="submission" date="2016-04" db="EMBL/GenBank/DDBJ databases">
        <authorList>
            <person name="Nguyen H.D."/>
            <person name="Samba Siva P."/>
            <person name="Cullis J."/>
            <person name="Levesque C.A."/>
            <person name="Hambleton S."/>
        </authorList>
    </citation>
    <scope>NUCLEOTIDE SEQUENCE</scope>
    <source>
        <strain evidence="2">DAOMC 236426</strain>
    </source>
</reference>
<name>A0A8X7MHL4_9BASI</name>
<keyword evidence="3" id="KW-1185">Reference proteome</keyword>
<gene>
    <name evidence="2" type="ORF">A4X06_0g9820</name>
</gene>
<evidence type="ECO:0000313" key="3">
    <source>
        <dbReference type="Proteomes" id="UP000077684"/>
    </source>
</evidence>
<comment type="caution">
    <text evidence="2">The sequence shown here is derived from an EMBL/GenBank/DDBJ whole genome shotgun (WGS) entry which is preliminary data.</text>
</comment>
<feature type="non-terminal residue" evidence="2">
    <location>
        <position position="92"/>
    </location>
</feature>